<evidence type="ECO:0000256" key="1">
    <source>
        <dbReference type="ARBA" id="ARBA00022679"/>
    </source>
</evidence>
<organism evidence="6 7">
    <name type="scientific">Streptomyces termitum</name>
    <dbReference type="NCBI Taxonomy" id="67368"/>
    <lineage>
        <taxon>Bacteria</taxon>
        <taxon>Bacillati</taxon>
        <taxon>Actinomycetota</taxon>
        <taxon>Actinomycetes</taxon>
        <taxon>Kitasatosporales</taxon>
        <taxon>Streptomycetaceae</taxon>
        <taxon>Streptomyces</taxon>
    </lineage>
</organism>
<keyword evidence="4" id="KW-0472">Membrane</keyword>
<keyword evidence="2" id="KW-0418">Kinase</keyword>
<dbReference type="EMBL" id="BMUL01000013">
    <property type="protein sequence ID" value="GHA98155.1"/>
    <property type="molecule type" value="Genomic_DNA"/>
</dbReference>
<dbReference type="InterPro" id="IPR036890">
    <property type="entry name" value="HATPase_C_sf"/>
</dbReference>
<evidence type="ECO:0000256" key="3">
    <source>
        <dbReference type="ARBA" id="ARBA00023012"/>
    </source>
</evidence>
<reference evidence="6" key="2">
    <citation type="submission" date="2020-09" db="EMBL/GenBank/DDBJ databases">
        <authorList>
            <person name="Sun Q."/>
            <person name="Ohkuma M."/>
        </authorList>
    </citation>
    <scope>NUCLEOTIDE SEQUENCE</scope>
    <source>
        <strain evidence="6">JCM 4518</strain>
    </source>
</reference>
<dbReference type="RefSeq" id="WP_229849959.1">
    <property type="nucleotide sequence ID" value="NZ_BMUL01000013.1"/>
</dbReference>
<dbReference type="InterPro" id="IPR011712">
    <property type="entry name" value="Sig_transdc_His_kin_sub3_dim/P"/>
</dbReference>
<accession>A0A918T728</accession>
<dbReference type="AlphaFoldDB" id="A0A918T728"/>
<keyword evidence="3" id="KW-0902">Two-component regulatory system</keyword>
<keyword evidence="4" id="KW-0812">Transmembrane</keyword>
<dbReference type="PANTHER" id="PTHR24421">
    <property type="entry name" value="NITRATE/NITRITE SENSOR PROTEIN NARX-RELATED"/>
    <property type="match status" value="1"/>
</dbReference>
<protein>
    <recommendedName>
        <fullName evidence="5">Signal transduction histidine kinase subgroup 3 dimerisation and phosphoacceptor domain-containing protein</fullName>
    </recommendedName>
</protein>
<evidence type="ECO:0000259" key="5">
    <source>
        <dbReference type="Pfam" id="PF07730"/>
    </source>
</evidence>
<feature type="transmembrane region" description="Helical" evidence="4">
    <location>
        <begin position="35"/>
        <end position="57"/>
    </location>
</feature>
<dbReference type="GO" id="GO:0000155">
    <property type="term" value="F:phosphorelay sensor kinase activity"/>
    <property type="evidence" value="ECO:0007669"/>
    <property type="project" value="InterPro"/>
</dbReference>
<comment type="caution">
    <text evidence="6">The sequence shown here is derived from an EMBL/GenBank/DDBJ whole genome shotgun (WGS) entry which is preliminary data.</text>
</comment>
<dbReference type="Pfam" id="PF07730">
    <property type="entry name" value="HisKA_3"/>
    <property type="match status" value="1"/>
</dbReference>
<dbReference type="GO" id="GO:0046983">
    <property type="term" value="F:protein dimerization activity"/>
    <property type="evidence" value="ECO:0007669"/>
    <property type="project" value="InterPro"/>
</dbReference>
<sequence length="389" mass="41457">MAPRVAGTITLVVILCFFGVGLTYAAGAGMGAGELSLCCALMAVLLVLQLNHSFPGWIPWAAHRRGPTLALQAVLTFVPFTLFGSAWLGMPGFLAASALLVLGAAWGWAVFAGVVVATGFIQFAVGYGMGQLAYNSLATVLTGLVVYGLSRLSGLVREVQRAREELVRLAVTQERLRFARDLHDLLGFSLSTITLKCELAHRLIRVQPERAEMELTEIVQTARQALTDVRSVASSYVQMALNREVASAASLLRAVGIRTDIKVTEAPLHASVDTVLATVLREGVTNLLRHSKAQNCVVEARTDEKHVYFSIANDGLGEAGSLHCESDGDSDGDESGSDCVTGGVGLRSLTIRAEALGGRLDWRVRPDGWFELTAALPLRPATDTSPTVG</sequence>
<keyword evidence="4" id="KW-1133">Transmembrane helix</keyword>
<dbReference type="InterPro" id="IPR050482">
    <property type="entry name" value="Sensor_HK_TwoCompSys"/>
</dbReference>
<gene>
    <name evidence="6" type="ORF">GCM10010305_47000</name>
</gene>
<feature type="transmembrane region" description="Helical" evidence="4">
    <location>
        <begin position="94"/>
        <end position="120"/>
    </location>
</feature>
<feature type="transmembrane region" description="Helical" evidence="4">
    <location>
        <begin position="69"/>
        <end position="88"/>
    </location>
</feature>
<name>A0A918T728_9ACTN</name>
<dbReference type="GO" id="GO:0016020">
    <property type="term" value="C:membrane"/>
    <property type="evidence" value="ECO:0007669"/>
    <property type="project" value="InterPro"/>
</dbReference>
<dbReference type="SUPFAM" id="SSF55874">
    <property type="entry name" value="ATPase domain of HSP90 chaperone/DNA topoisomerase II/histidine kinase"/>
    <property type="match status" value="1"/>
</dbReference>
<evidence type="ECO:0000313" key="6">
    <source>
        <dbReference type="EMBL" id="GHA98155.1"/>
    </source>
</evidence>
<evidence type="ECO:0000313" key="7">
    <source>
        <dbReference type="Proteomes" id="UP000644020"/>
    </source>
</evidence>
<evidence type="ECO:0000256" key="4">
    <source>
        <dbReference type="SAM" id="Phobius"/>
    </source>
</evidence>
<dbReference type="Gene3D" id="3.30.565.10">
    <property type="entry name" value="Histidine kinase-like ATPase, C-terminal domain"/>
    <property type="match status" value="1"/>
</dbReference>
<proteinExistence type="predicted"/>
<dbReference type="Gene3D" id="1.20.5.1930">
    <property type="match status" value="1"/>
</dbReference>
<reference evidence="6" key="1">
    <citation type="journal article" date="2014" name="Int. J. Syst. Evol. Microbiol.">
        <title>Complete genome sequence of Corynebacterium casei LMG S-19264T (=DSM 44701T), isolated from a smear-ripened cheese.</title>
        <authorList>
            <consortium name="US DOE Joint Genome Institute (JGI-PGF)"/>
            <person name="Walter F."/>
            <person name="Albersmeier A."/>
            <person name="Kalinowski J."/>
            <person name="Ruckert C."/>
        </authorList>
    </citation>
    <scope>NUCLEOTIDE SEQUENCE</scope>
    <source>
        <strain evidence="6">JCM 4518</strain>
    </source>
</reference>
<feature type="domain" description="Signal transduction histidine kinase subgroup 3 dimerisation and phosphoacceptor" evidence="5">
    <location>
        <begin position="174"/>
        <end position="235"/>
    </location>
</feature>
<feature type="transmembrane region" description="Helical" evidence="4">
    <location>
        <begin position="132"/>
        <end position="150"/>
    </location>
</feature>
<keyword evidence="7" id="KW-1185">Reference proteome</keyword>
<evidence type="ECO:0000256" key="2">
    <source>
        <dbReference type="ARBA" id="ARBA00022777"/>
    </source>
</evidence>
<keyword evidence="1" id="KW-0808">Transferase</keyword>
<dbReference type="PANTHER" id="PTHR24421:SF63">
    <property type="entry name" value="SENSOR HISTIDINE KINASE DESK"/>
    <property type="match status" value="1"/>
</dbReference>
<dbReference type="Proteomes" id="UP000644020">
    <property type="component" value="Unassembled WGS sequence"/>
</dbReference>